<evidence type="ECO:0000256" key="1">
    <source>
        <dbReference type="SAM" id="MobiDB-lite"/>
    </source>
</evidence>
<evidence type="ECO:0000313" key="3">
    <source>
        <dbReference type="Proteomes" id="UP000298416"/>
    </source>
</evidence>
<proteinExistence type="predicted"/>
<dbReference type="PANTHER" id="PTHR33477:SF4">
    <property type="entry name" value="P-LOOP NTPASE DOMAIN-CONTAINING PROTEIN LPA1 HOMOLOG"/>
    <property type="match status" value="1"/>
</dbReference>
<dbReference type="AlphaFoldDB" id="A0A8X8ZRI1"/>
<evidence type="ECO:0000313" key="2">
    <source>
        <dbReference type="EMBL" id="KAG6415367.1"/>
    </source>
</evidence>
<keyword evidence="3" id="KW-1185">Reference proteome</keyword>
<sequence length="815" mass="90660">MEGIRGGLIFEERGKGSFSSKGRNYGSRMPVPEGLATKLLYVVVVEDDDASDATEASSFRYSRPVLQSTLQLIGCKPRHSFKISQRVFEVIRLENALERFVSPLVGVPAQDVKACDNREMESHVVACLDKADVVDSALEEDKSKEEPFELYKRRTTVVVRRKFFLDTVCEALSEYKYVGPNQRADLVIACRVRERNESVTVLLCGTSGCGKSTLSALLVGFLMQLFFTAIFTVQKWLKKVFTLIVGNMVSIFVFEVRGLPVPENLTDIAFIQALTFDMLTCEISALDTDGCYHGSRLGITTIVSTDSIRHMMRSFVDEKENPLLWASTYHAGEHLDPLAVAQAKARKKAKKSSHVSAASPDAFSNDASGKPEENSTTSDLISQKMMAVEGFKAQSEMVIESLDRLITGWEERKESVVVEGVHLSLNFVIGLMKKHPSIIPFMIYISSEEKHMERFAVRAKYMTLDPAKNKYVKYIRNIRTIQEYLCNQADKLLVPKVNNTNVDKSVAVIHATVFSCLRRRVVGEQLYDPSTNTIAVVYEEYRNQCAANSLTSKGMFQLIQRKGSSRQLMALLNNDGSVAKAWPVDMTYDGGKNIWGHPPRNGIGTPMYGPLQIGKAEPVNLQFGHFGISAWPSDGGTSRASSVDDWADNASRCVSSCCSSPRGPAKELKEESSVHGSDEEADVSPEVDSDEDLSDGGKNLHEELEGSVDEQSTKSDEEYDDLAMEDSPHDGYVSDDELNANFLISEDLSNRKGLHGDKYQRNLDLFLRTRHEPLLDSLLCPLSSPSKEKSERRPPPPAPLFALVSPWNLKFVPSF</sequence>
<reference evidence="2" key="1">
    <citation type="submission" date="2018-01" db="EMBL/GenBank/DDBJ databases">
        <authorList>
            <person name="Mao J.F."/>
        </authorList>
    </citation>
    <scope>NUCLEOTIDE SEQUENCE</scope>
    <source>
        <strain evidence="2">Huo1</strain>
        <tissue evidence="2">Leaf</tissue>
    </source>
</reference>
<name>A0A8X8ZRI1_SALSN</name>
<feature type="region of interest" description="Disordered" evidence="1">
    <location>
        <begin position="351"/>
        <end position="378"/>
    </location>
</feature>
<dbReference type="EMBL" id="PNBA02000008">
    <property type="protein sequence ID" value="KAG6415367.1"/>
    <property type="molecule type" value="Genomic_DNA"/>
</dbReference>
<dbReference type="Gene3D" id="3.40.50.300">
    <property type="entry name" value="P-loop containing nucleotide triphosphate hydrolases"/>
    <property type="match status" value="1"/>
</dbReference>
<dbReference type="SUPFAM" id="SSF52540">
    <property type="entry name" value="P-loop containing nucleoside triphosphate hydrolases"/>
    <property type="match status" value="2"/>
</dbReference>
<dbReference type="InterPro" id="IPR027417">
    <property type="entry name" value="P-loop_NTPase"/>
</dbReference>
<comment type="caution">
    <text evidence="2">The sequence shown here is derived from an EMBL/GenBank/DDBJ whole genome shotgun (WGS) entry which is preliminary data.</text>
</comment>
<gene>
    <name evidence="2" type="ORF">SASPL_122778</name>
</gene>
<feature type="compositionally biased region" description="Acidic residues" evidence="1">
    <location>
        <begin position="679"/>
        <end position="694"/>
    </location>
</feature>
<accession>A0A8X8ZRI1</accession>
<organism evidence="2">
    <name type="scientific">Salvia splendens</name>
    <name type="common">Scarlet sage</name>
    <dbReference type="NCBI Taxonomy" id="180675"/>
    <lineage>
        <taxon>Eukaryota</taxon>
        <taxon>Viridiplantae</taxon>
        <taxon>Streptophyta</taxon>
        <taxon>Embryophyta</taxon>
        <taxon>Tracheophyta</taxon>
        <taxon>Spermatophyta</taxon>
        <taxon>Magnoliopsida</taxon>
        <taxon>eudicotyledons</taxon>
        <taxon>Gunneridae</taxon>
        <taxon>Pentapetalae</taxon>
        <taxon>asterids</taxon>
        <taxon>lamiids</taxon>
        <taxon>Lamiales</taxon>
        <taxon>Lamiaceae</taxon>
        <taxon>Nepetoideae</taxon>
        <taxon>Mentheae</taxon>
        <taxon>Salviinae</taxon>
        <taxon>Salvia</taxon>
        <taxon>Salvia subgen. Calosphace</taxon>
        <taxon>core Calosphace</taxon>
    </lineage>
</organism>
<dbReference type="Proteomes" id="UP000298416">
    <property type="component" value="Unassembled WGS sequence"/>
</dbReference>
<evidence type="ECO:0008006" key="4">
    <source>
        <dbReference type="Google" id="ProtNLM"/>
    </source>
</evidence>
<dbReference type="PANTHER" id="PTHR33477">
    <property type="entry name" value="P-LOOP NTPASE DOMAIN-CONTAINING PROTEIN LPA1 HOMOLOG 1"/>
    <property type="match status" value="1"/>
</dbReference>
<feature type="region of interest" description="Disordered" evidence="1">
    <location>
        <begin position="654"/>
        <end position="734"/>
    </location>
</feature>
<protein>
    <recommendedName>
        <fullName evidence="4">P-loop containing nucleoside triphosphate hydrolase</fullName>
    </recommendedName>
</protein>
<reference evidence="2" key="2">
    <citation type="submission" date="2020-08" db="EMBL/GenBank/DDBJ databases">
        <title>Plant Genome Project.</title>
        <authorList>
            <person name="Zhang R.-G."/>
        </authorList>
    </citation>
    <scope>NUCLEOTIDE SEQUENCE</scope>
    <source>
        <strain evidence="2">Huo1</strain>
        <tissue evidence="2">Leaf</tissue>
    </source>
</reference>
<feature type="compositionally biased region" description="Basic and acidic residues" evidence="1">
    <location>
        <begin position="664"/>
        <end position="678"/>
    </location>
</feature>